<dbReference type="Proteomes" id="UP000620124">
    <property type="component" value="Unassembled WGS sequence"/>
</dbReference>
<keyword evidence="3" id="KW-0788">Thiol protease</keyword>
<organism evidence="5 6">
    <name type="scientific">Mycena venus</name>
    <dbReference type="NCBI Taxonomy" id="2733690"/>
    <lineage>
        <taxon>Eukaryota</taxon>
        <taxon>Fungi</taxon>
        <taxon>Dikarya</taxon>
        <taxon>Basidiomycota</taxon>
        <taxon>Agaricomycotina</taxon>
        <taxon>Agaricomycetes</taxon>
        <taxon>Agaricomycetidae</taxon>
        <taxon>Agaricales</taxon>
        <taxon>Marasmiineae</taxon>
        <taxon>Mycenaceae</taxon>
        <taxon>Mycena</taxon>
    </lineage>
</organism>
<feature type="domain" description="Peptidase C14 caspase" evidence="4">
    <location>
        <begin position="19"/>
        <end position="303"/>
    </location>
</feature>
<dbReference type="InterPro" id="IPR011600">
    <property type="entry name" value="Pept_C14_caspase"/>
</dbReference>
<evidence type="ECO:0000259" key="4">
    <source>
        <dbReference type="Pfam" id="PF00656"/>
    </source>
</evidence>
<dbReference type="PANTHER" id="PTHR48104">
    <property type="entry name" value="METACASPASE-4"/>
    <property type="match status" value="1"/>
</dbReference>
<protein>
    <recommendedName>
        <fullName evidence="4">Peptidase C14 caspase domain-containing protein</fullName>
    </recommendedName>
</protein>
<keyword evidence="6" id="KW-1185">Reference proteome</keyword>
<dbReference type="SUPFAM" id="SSF52129">
    <property type="entry name" value="Caspase-like"/>
    <property type="match status" value="1"/>
</dbReference>
<dbReference type="Pfam" id="PF00656">
    <property type="entry name" value="Peptidase_C14"/>
    <property type="match status" value="1"/>
</dbReference>
<evidence type="ECO:0000256" key="2">
    <source>
        <dbReference type="ARBA" id="ARBA00022703"/>
    </source>
</evidence>
<comment type="similarity">
    <text evidence="1">Belongs to the peptidase C14B family.</text>
</comment>
<dbReference type="GO" id="GO:0005737">
    <property type="term" value="C:cytoplasm"/>
    <property type="evidence" value="ECO:0007669"/>
    <property type="project" value="TreeGrafter"/>
</dbReference>
<evidence type="ECO:0000313" key="6">
    <source>
        <dbReference type="Proteomes" id="UP000620124"/>
    </source>
</evidence>
<gene>
    <name evidence="5" type="ORF">MVEN_02256500</name>
</gene>
<dbReference type="InterPro" id="IPR050452">
    <property type="entry name" value="Metacaspase"/>
</dbReference>
<sequence>MEPSSTSNSSSPTTTRQCFALIVGIDQYTSPSIRDLQGCKNDAQNFKNVLMSHPELRVPEENIRLLTDTDATRQCILDAFQAHLISNERICAGDALVFYFAGHGSRSVCLNTVVAPTGYVQTICPHDERQLYGSEFTYGIPHYTLHNLIQKLAASAAKGDEIKLAAAAKGSNINLAPPAKGNNIIIILDSCHSEGTSRAVIPPNARCCEADIKHPIPANLDIEFFPKTGSGRHVEEHIPDGFIYKHMQSHVLLAACKADQFAGEEEIVEASSCRSWQGRFTERLVRNLREARFGQLTYRELHRLIGNWPKEQDPQVEGKSQGCLLFETHEPATEPEYCVVAIKGKAGKFNVGAGAALGIVLGTRFGVRDGEGKQVVVLVATDVRDFDSTATVDGEAQLFEGQPIGWMASVLNWKHGMMKLFLADDLDPDAKAAIHDTSDGIPHKYVLVASKEDADTQLLKVGEGVFVLIRCKGVVKDHNLKPTEFSLDRTQFSRFRNILNAIADFDYYLNLSSDRKLEVDLEVHSLTGSHLSGATPSANLFQERYVCLHADETKYGFTVTNTSPYKLFAHLVYFNPMDYSISILDGPPAPSADPPLPPPYLGQQSRLAMGYGRGVPGFQFTVPAGKTKVTEFMKVFVATQYIDRHPMEQVSPFDPNFRPKRTVTRVQEPLDTWDAFYCTVDVKVPAEAA</sequence>
<comment type="caution">
    <text evidence="5">The sequence shown here is derived from an EMBL/GenBank/DDBJ whole genome shotgun (WGS) entry which is preliminary data.</text>
</comment>
<evidence type="ECO:0000256" key="1">
    <source>
        <dbReference type="ARBA" id="ARBA00009005"/>
    </source>
</evidence>
<name>A0A8H6X6N8_9AGAR</name>
<dbReference type="GO" id="GO:0006915">
    <property type="term" value="P:apoptotic process"/>
    <property type="evidence" value="ECO:0007669"/>
    <property type="project" value="UniProtKB-KW"/>
</dbReference>
<dbReference type="Gene3D" id="3.40.50.1460">
    <property type="match status" value="1"/>
</dbReference>
<evidence type="ECO:0000313" key="5">
    <source>
        <dbReference type="EMBL" id="KAF7335060.1"/>
    </source>
</evidence>
<dbReference type="InterPro" id="IPR029030">
    <property type="entry name" value="Caspase-like_dom_sf"/>
</dbReference>
<dbReference type="AlphaFoldDB" id="A0A8H6X6N8"/>
<dbReference type="EMBL" id="JACAZI010000025">
    <property type="protein sequence ID" value="KAF7335060.1"/>
    <property type="molecule type" value="Genomic_DNA"/>
</dbReference>
<keyword evidence="3" id="KW-0378">Hydrolase</keyword>
<dbReference type="GO" id="GO:0006508">
    <property type="term" value="P:proteolysis"/>
    <property type="evidence" value="ECO:0007669"/>
    <property type="project" value="InterPro"/>
</dbReference>
<accession>A0A8H6X6N8</accession>
<proteinExistence type="inferred from homology"/>
<dbReference type="GO" id="GO:0004197">
    <property type="term" value="F:cysteine-type endopeptidase activity"/>
    <property type="evidence" value="ECO:0007669"/>
    <property type="project" value="InterPro"/>
</dbReference>
<keyword evidence="2" id="KW-0053">Apoptosis</keyword>
<evidence type="ECO:0000256" key="3">
    <source>
        <dbReference type="ARBA" id="ARBA00022807"/>
    </source>
</evidence>
<dbReference type="OrthoDB" id="3223806at2759"/>
<keyword evidence="3" id="KW-0645">Protease</keyword>
<reference evidence="5" key="1">
    <citation type="submission" date="2020-05" db="EMBL/GenBank/DDBJ databases">
        <title>Mycena genomes resolve the evolution of fungal bioluminescence.</title>
        <authorList>
            <person name="Tsai I.J."/>
        </authorList>
    </citation>
    <scope>NUCLEOTIDE SEQUENCE</scope>
    <source>
        <strain evidence="5">CCC161011</strain>
    </source>
</reference>
<dbReference type="PANTHER" id="PTHR48104:SF30">
    <property type="entry name" value="METACASPASE-1"/>
    <property type="match status" value="1"/>
</dbReference>